<reference evidence="2 3" key="1">
    <citation type="submission" date="2017-07" db="EMBL/GenBank/DDBJ databases">
        <title>Phylogenetic study on the rhizospheric bacterium Ochrobactrum sp. A44.</title>
        <authorList>
            <person name="Krzyzanowska D.M."/>
            <person name="Ossowicki A."/>
            <person name="Rajewska M."/>
            <person name="Maciag T."/>
            <person name="Kaczynski Z."/>
            <person name="Czerwicka M."/>
            <person name="Jafra S."/>
        </authorList>
    </citation>
    <scope>NUCLEOTIDE SEQUENCE [LARGE SCALE GENOMIC DNA]</scope>
    <source>
        <strain evidence="2 3">OgA9a</strain>
    </source>
</reference>
<keyword evidence="3" id="KW-1185">Reference proteome</keyword>
<organism evidence="2 3">
    <name type="scientific">Brucella grignonensis</name>
    <dbReference type="NCBI Taxonomy" id="94627"/>
    <lineage>
        <taxon>Bacteria</taxon>
        <taxon>Pseudomonadati</taxon>
        <taxon>Pseudomonadota</taxon>
        <taxon>Alphaproteobacteria</taxon>
        <taxon>Hyphomicrobiales</taxon>
        <taxon>Brucellaceae</taxon>
        <taxon>Brucella/Ochrobactrum group</taxon>
        <taxon>Brucella</taxon>
    </lineage>
</organism>
<evidence type="ECO:0000313" key="3">
    <source>
        <dbReference type="Proteomes" id="UP000216478"/>
    </source>
</evidence>
<evidence type="ECO:0000313" key="2">
    <source>
        <dbReference type="EMBL" id="OYR13177.1"/>
    </source>
</evidence>
<protein>
    <submittedName>
        <fullName evidence="2">Putative membrane protein</fullName>
    </submittedName>
</protein>
<dbReference type="AlphaFoldDB" id="A0A256FE72"/>
<keyword evidence="1" id="KW-0472">Membrane</keyword>
<keyword evidence="1" id="KW-1133">Transmembrane helix</keyword>
<dbReference type="EMBL" id="NNRL01000158">
    <property type="protein sequence ID" value="OYR13177.1"/>
    <property type="molecule type" value="Genomic_DNA"/>
</dbReference>
<keyword evidence="1" id="KW-0812">Transmembrane</keyword>
<accession>A0A256FE72</accession>
<evidence type="ECO:0000256" key="1">
    <source>
        <dbReference type="SAM" id="Phobius"/>
    </source>
</evidence>
<gene>
    <name evidence="2" type="ORF">CEV33_0901</name>
</gene>
<proteinExistence type="predicted"/>
<sequence>MEETGQIGLSCAFILHVIATLWRITLSDKALLLGGTA</sequence>
<feature type="transmembrane region" description="Helical" evidence="1">
    <location>
        <begin position="6"/>
        <end position="24"/>
    </location>
</feature>
<name>A0A256FE72_9HYPH</name>
<comment type="caution">
    <text evidence="2">The sequence shown here is derived from an EMBL/GenBank/DDBJ whole genome shotgun (WGS) entry which is preliminary data.</text>
</comment>
<dbReference type="Proteomes" id="UP000216478">
    <property type="component" value="Unassembled WGS sequence"/>
</dbReference>